<dbReference type="SMART" id="SM00749">
    <property type="entry name" value="BON"/>
    <property type="match status" value="2"/>
</dbReference>
<evidence type="ECO:0000313" key="4">
    <source>
        <dbReference type="Proteomes" id="UP000076079"/>
    </source>
</evidence>
<dbReference type="OrthoDB" id="5733310at2"/>
<dbReference type="PANTHER" id="PTHR34606:SF15">
    <property type="entry name" value="BON DOMAIN-CONTAINING PROTEIN"/>
    <property type="match status" value="1"/>
</dbReference>
<dbReference type="InterPro" id="IPR014004">
    <property type="entry name" value="Transpt-assoc_nodulatn_dom_bac"/>
</dbReference>
<dbReference type="PANTHER" id="PTHR34606">
    <property type="entry name" value="BON DOMAIN-CONTAINING PROTEIN"/>
    <property type="match status" value="1"/>
</dbReference>
<organism evidence="3 4">
    <name type="scientific">Luteitalea pratensis</name>
    <dbReference type="NCBI Taxonomy" id="1855912"/>
    <lineage>
        <taxon>Bacteria</taxon>
        <taxon>Pseudomonadati</taxon>
        <taxon>Acidobacteriota</taxon>
        <taxon>Vicinamibacteria</taxon>
        <taxon>Vicinamibacterales</taxon>
        <taxon>Vicinamibacteraceae</taxon>
        <taxon>Luteitalea</taxon>
    </lineage>
</organism>
<keyword evidence="4" id="KW-1185">Reference proteome</keyword>
<dbReference type="STRING" id="1855912.LuPra_01937"/>
<feature type="signal peptide" evidence="1">
    <location>
        <begin position="1"/>
        <end position="33"/>
    </location>
</feature>
<dbReference type="EMBL" id="CP015136">
    <property type="protein sequence ID" value="AMY08733.1"/>
    <property type="molecule type" value="Genomic_DNA"/>
</dbReference>
<dbReference type="KEGG" id="abac:LuPra_01937"/>
<dbReference type="PROSITE" id="PS50914">
    <property type="entry name" value="BON"/>
    <property type="match status" value="2"/>
</dbReference>
<dbReference type="Proteomes" id="UP000076079">
    <property type="component" value="Chromosome"/>
</dbReference>
<dbReference type="RefSeq" id="WP_110170547.1">
    <property type="nucleotide sequence ID" value="NZ_CP015136.1"/>
</dbReference>
<reference evidence="4" key="2">
    <citation type="submission" date="2016-04" db="EMBL/GenBank/DDBJ databases">
        <title>First Complete Genome Sequence of a Subdivision 6 Acidobacterium.</title>
        <authorList>
            <person name="Huang S."/>
            <person name="Vieira S."/>
            <person name="Bunk B."/>
            <person name="Riedel T."/>
            <person name="Sproeer C."/>
            <person name="Overmann J."/>
        </authorList>
    </citation>
    <scope>NUCLEOTIDE SEQUENCE [LARGE SCALE GENOMIC DNA]</scope>
    <source>
        <strain evidence="4">DSM 100886 HEG_-6_39</strain>
    </source>
</reference>
<name>A0A143PKF0_LUTPR</name>
<dbReference type="InterPro" id="IPR051686">
    <property type="entry name" value="Lipoprotein_DolP"/>
</dbReference>
<gene>
    <name evidence="3" type="primary">osmY</name>
    <name evidence="3" type="ORF">LuPra_01937</name>
</gene>
<protein>
    <submittedName>
        <fullName evidence="3">Osmotically-inducible protein Y</fullName>
    </submittedName>
</protein>
<evidence type="ECO:0000256" key="1">
    <source>
        <dbReference type="SAM" id="SignalP"/>
    </source>
</evidence>
<feature type="domain" description="BON" evidence="2">
    <location>
        <begin position="64"/>
        <end position="132"/>
    </location>
</feature>
<evidence type="ECO:0000313" key="3">
    <source>
        <dbReference type="EMBL" id="AMY08733.1"/>
    </source>
</evidence>
<dbReference type="PATRIC" id="fig|1813736.3.peg.2034"/>
<dbReference type="AlphaFoldDB" id="A0A143PKF0"/>
<feature type="chain" id="PRO_5007511590" evidence="1">
    <location>
        <begin position="34"/>
        <end position="223"/>
    </location>
</feature>
<feature type="domain" description="BON" evidence="2">
    <location>
        <begin position="150"/>
        <end position="218"/>
    </location>
</feature>
<dbReference type="InterPro" id="IPR007055">
    <property type="entry name" value="BON_dom"/>
</dbReference>
<reference evidence="3 4" key="1">
    <citation type="journal article" date="2016" name="Genome Announc.">
        <title>First Complete Genome Sequence of a Subdivision 6 Acidobacterium Strain.</title>
        <authorList>
            <person name="Huang S."/>
            <person name="Vieira S."/>
            <person name="Bunk B."/>
            <person name="Riedel T."/>
            <person name="Sproer C."/>
            <person name="Overmann J."/>
        </authorList>
    </citation>
    <scope>NUCLEOTIDE SEQUENCE [LARGE SCALE GENOMIC DNA]</scope>
    <source>
        <strain evidence="4">DSM 100886 HEG_-6_39</strain>
    </source>
</reference>
<dbReference type="Gene3D" id="3.30.1340.30">
    <property type="match status" value="2"/>
</dbReference>
<dbReference type="Pfam" id="PF04972">
    <property type="entry name" value="BON"/>
    <property type="match status" value="2"/>
</dbReference>
<evidence type="ECO:0000259" key="2">
    <source>
        <dbReference type="PROSITE" id="PS50914"/>
    </source>
</evidence>
<keyword evidence="1" id="KW-0732">Signal</keyword>
<sequence length="223" mass="22930" precursor="true">MSPVIRETRTGRALAGAAVVMTALALAPVSASAQATATQKAQAAAHETKQETKEAAHKTGNVITDSWITMKVHSQFVPENVLEKSDIDVDTKAGVVTLMGTVPTGAGKTRAVAIAKATDGVKSVNDRLRVVPEAEHGASATANKAGNTISDGWVTSKIYADYIDEDVLEGSDIDVDVDAGVATLKGTVPTQAGSARAAAIAKATDGVKSVRNNLKVVAKTPKT</sequence>
<proteinExistence type="predicted"/>
<accession>A0A143PKF0</accession>